<dbReference type="PANTHER" id="PTHR30146">
    <property type="entry name" value="LACI-RELATED TRANSCRIPTIONAL REPRESSOR"/>
    <property type="match status" value="1"/>
</dbReference>
<name>A0A8J4AEK6_9ACTN</name>
<evidence type="ECO:0000256" key="1">
    <source>
        <dbReference type="ARBA" id="ARBA00022491"/>
    </source>
</evidence>
<accession>A0A8J4AEK6</accession>
<feature type="region of interest" description="Disordered" evidence="5">
    <location>
        <begin position="325"/>
        <end position="365"/>
    </location>
</feature>
<dbReference type="Pfam" id="PF13377">
    <property type="entry name" value="Peripla_BP_3"/>
    <property type="match status" value="1"/>
</dbReference>
<evidence type="ECO:0000256" key="3">
    <source>
        <dbReference type="ARBA" id="ARBA00023125"/>
    </source>
</evidence>
<keyword evidence="3" id="KW-0238">DNA-binding</keyword>
<dbReference type="PANTHER" id="PTHR30146:SF148">
    <property type="entry name" value="HTH-TYPE TRANSCRIPTIONAL REPRESSOR PURR-RELATED"/>
    <property type="match status" value="1"/>
</dbReference>
<dbReference type="CDD" id="cd01392">
    <property type="entry name" value="HTH_LacI"/>
    <property type="match status" value="1"/>
</dbReference>
<evidence type="ECO:0000313" key="8">
    <source>
        <dbReference type="Proteomes" id="UP000614996"/>
    </source>
</evidence>
<evidence type="ECO:0000259" key="6">
    <source>
        <dbReference type="PROSITE" id="PS50932"/>
    </source>
</evidence>
<keyword evidence="8" id="KW-1185">Reference proteome</keyword>
<keyword evidence="4" id="KW-0804">Transcription</keyword>
<dbReference type="Gene3D" id="3.40.50.2300">
    <property type="match status" value="2"/>
</dbReference>
<dbReference type="InterPro" id="IPR000843">
    <property type="entry name" value="HTH_LacI"/>
</dbReference>
<protein>
    <submittedName>
        <fullName evidence="7">LacI family transcriptional regulator</fullName>
    </submittedName>
</protein>
<dbReference type="Gene3D" id="1.10.260.40">
    <property type="entry name" value="lambda repressor-like DNA-binding domains"/>
    <property type="match status" value="1"/>
</dbReference>
<dbReference type="EMBL" id="BOPO01000055">
    <property type="protein sequence ID" value="GIL28190.1"/>
    <property type="molecule type" value="Genomic_DNA"/>
</dbReference>
<dbReference type="SUPFAM" id="SSF53822">
    <property type="entry name" value="Periplasmic binding protein-like I"/>
    <property type="match status" value="1"/>
</dbReference>
<dbReference type="SMART" id="SM00354">
    <property type="entry name" value="HTH_LACI"/>
    <property type="match status" value="1"/>
</dbReference>
<evidence type="ECO:0000313" key="7">
    <source>
        <dbReference type="EMBL" id="GIL28190.1"/>
    </source>
</evidence>
<gene>
    <name evidence="7" type="ORF">NUM_34440</name>
</gene>
<dbReference type="AlphaFoldDB" id="A0A8J4AEK6"/>
<comment type="caution">
    <text evidence="7">The sequence shown here is derived from an EMBL/GenBank/DDBJ whole genome shotgun (WGS) entry which is preliminary data.</text>
</comment>
<evidence type="ECO:0000256" key="4">
    <source>
        <dbReference type="ARBA" id="ARBA00023163"/>
    </source>
</evidence>
<dbReference type="GO" id="GO:0000976">
    <property type="term" value="F:transcription cis-regulatory region binding"/>
    <property type="evidence" value="ECO:0007669"/>
    <property type="project" value="TreeGrafter"/>
</dbReference>
<feature type="compositionally biased region" description="Low complexity" evidence="5">
    <location>
        <begin position="340"/>
        <end position="365"/>
    </location>
</feature>
<dbReference type="InterPro" id="IPR010982">
    <property type="entry name" value="Lambda_DNA-bd_dom_sf"/>
</dbReference>
<keyword evidence="1" id="KW-0678">Repressor</keyword>
<dbReference type="RefSeq" id="WP_207125900.1">
    <property type="nucleotide sequence ID" value="NZ_BOPO01000055.1"/>
</dbReference>
<dbReference type="InterPro" id="IPR046335">
    <property type="entry name" value="LacI/GalR-like_sensor"/>
</dbReference>
<feature type="domain" description="HTH lacI-type" evidence="6">
    <location>
        <begin position="2"/>
        <end position="56"/>
    </location>
</feature>
<evidence type="ECO:0000256" key="2">
    <source>
        <dbReference type="ARBA" id="ARBA00023015"/>
    </source>
</evidence>
<keyword evidence="2" id="KW-0805">Transcription regulation</keyword>
<dbReference type="GO" id="GO:0003700">
    <property type="term" value="F:DNA-binding transcription factor activity"/>
    <property type="evidence" value="ECO:0007669"/>
    <property type="project" value="TreeGrafter"/>
</dbReference>
<dbReference type="Proteomes" id="UP000614996">
    <property type="component" value="Unassembled WGS sequence"/>
</dbReference>
<dbReference type="PROSITE" id="PS00356">
    <property type="entry name" value="HTH_LACI_1"/>
    <property type="match status" value="1"/>
</dbReference>
<organism evidence="7 8">
    <name type="scientific">Actinocatenispora comari</name>
    <dbReference type="NCBI Taxonomy" id="2807577"/>
    <lineage>
        <taxon>Bacteria</taxon>
        <taxon>Bacillati</taxon>
        <taxon>Actinomycetota</taxon>
        <taxon>Actinomycetes</taxon>
        <taxon>Micromonosporales</taxon>
        <taxon>Micromonosporaceae</taxon>
        <taxon>Actinocatenispora</taxon>
    </lineage>
</organism>
<dbReference type="Pfam" id="PF00356">
    <property type="entry name" value="LacI"/>
    <property type="match status" value="1"/>
</dbReference>
<evidence type="ECO:0000256" key="5">
    <source>
        <dbReference type="SAM" id="MobiDB-lite"/>
    </source>
</evidence>
<dbReference type="PROSITE" id="PS50932">
    <property type="entry name" value="HTH_LACI_2"/>
    <property type="match status" value="1"/>
</dbReference>
<proteinExistence type="predicted"/>
<reference evidence="8" key="1">
    <citation type="journal article" date="2021" name="Int. J. Syst. Evol. Microbiol.">
        <title>Actinocatenispora comari sp. nov., an endophytic actinomycete isolated from aerial parts of Comarum salesowianum.</title>
        <authorList>
            <person name="Oyunbileg N."/>
            <person name="Iizaka Y."/>
            <person name="Hamada M."/>
            <person name="Davaapurev B.O."/>
            <person name="Fukumoto A."/>
            <person name="Tsetseg B."/>
            <person name="Kato F."/>
            <person name="Tamura T."/>
            <person name="Batkhuu J."/>
            <person name="Anzai Y."/>
        </authorList>
    </citation>
    <scope>NUCLEOTIDE SEQUENCE [LARGE SCALE GENOMIC DNA]</scope>
    <source>
        <strain evidence="8">NUM-2625</strain>
    </source>
</reference>
<dbReference type="SUPFAM" id="SSF47413">
    <property type="entry name" value="lambda repressor-like DNA-binding domains"/>
    <property type="match status" value="1"/>
</dbReference>
<dbReference type="InterPro" id="IPR028082">
    <property type="entry name" value="Peripla_BP_I"/>
</dbReference>
<sequence>MTSIRDVARHARVSTATVARVLSGRTPVSPDLKARVQQAVEDLRYVPNGVARSLSRGRTSLLGLLVSDIANPFSGQVARGLEDEAAKHGYHVLVGSSDFEQDREDQLLASFAARTVDAVALVSASGATEAMQRLLDTGLPLVFVDRRPGDGVKAPVIRTDNLSAAHDAVAHLIELGHRDLAMISGPTTLPTASQRLQGFRTACAEAGLTLREECVRQGFLGVDGGYRAAREVLALSPRPTALFSFNNMLAVGALRAFREAGVAIPGDVSLVTFDDMDLFPYVDPPITAIAQPAYHIGVEAARALINLLAGDRFVPREVVLPTEFRPRASCAPPQGKDTPSRSSSTPQRRSSTKPSPASSAPTPST</sequence>